<proteinExistence type="predicted"/>
<keyword evidence="1" id="KW-1133">Transmembrane helix</keyword>
<reference evidence="3" key="1">
    <citation type="journal article" date="2019" name="Int. J. Syst. Evol. Microbiol.">
        <title>The Global Catalogue of Microorganisms (GCM) 10K type strain sequencing project: providing services to taxonomists for standard genome sequencing and annotation.</title>
        <authorList>
            <consortium name="The Broad Institute Genomics Platform"/>
            <consortium name="The Broad Institute Genome Sequencing Center for Infectious Disease"/>
            <person name="Wu L."/>
            <person name="Ma J."/>
        </authorList>
    </citation>
    <scope>NUCLEOTIDE SEQUENCE [LARGE SCALE GENOMIC DNA]</scope>
    <source>
        <strain evidence="3">CGMCC 4.7427</strain>
    </source>
</reference>
<evidence type="ECO:0000256" key="1">
    <source>
        <dbReference type="SAM" id="Phobius"/>
    </source>
</evidence>
<feature type="transmembrane region" description="Helical" evidence="1">
    <location>
        <begin position="20"/>
        <end position="36"/>
    </location>
</feature>
<evidence type="ECO:0000313" key="3">
    <source>
        <dbReference type="Proteomes" id="UP001595878"/>
    </source>
</evidence>
<keyword evidence="3" id="KW-1185">Reference proteome</keyword>
<keyword evidence="1" id="KW-0472">Membrane</keyword>
<feature type="transmembrane region" description="Helical" evidence="1">
    <location>
        <begin position="101"/>
        <end position="121"/>
    </location>
</feature>
<comment type="caution">
    <text evidence="2">The sequence shown here is derived from an EMBL/GenBank/DDBJ whole genome shotgun (WGS) entry which is preliminary data.</text>
</comment>
<keyword evidence="1" id="KW-0812">Transmembrane</keyword>
<dbReference type="InterPro" id="IPR032809">
    <property type="entry name" value="Put_HupE_UreJ"/>
</dbReference>
<evidence type="ECO:0000313" key="2">
    <source>
        <dbReference type="EMBL" id="MFC4689394.1"/>
    </source>
</evidence>
<organism evidence="2 3">
    <name type="scientific">Dokdonia genika</name>
    <dbReference type="NCBI Taxonomy" id="308113"/>
    <lineage>
        <taxon>Bacteria</taxon>
        <taxon>Pseudomonadati</taxon>
        <taxon>Bacteroidota</taxon>
        <taxon>Flavobacteriia</taxon>
        <taxon>Flavobacteriales</taxon>
        <taxon>Flavobacteriaceae</taxon>
        <taxon>Dokdonia</taxon>
    </lineage>
</organism>
<feature type="transmembrane region" description="Helical" evidence="1">
    <location>
        <begin position="71"/>
        <end position="89"/>
    </location>
</feature>
<feature type="transmembrane region" description="Helical" evidence="1">
    <location>
        <begin position="172"/>
        <end position="192"/>
    </location>
</feature>
<name>A0ABV9L5M9_9FLAO</name>
<feature type="transmembrane region" description="Helical" evidence="1">
    <location>
        <begin position="141"/>
        <end position="160"/>
    </location>
</feature>
<dbReference type="EMBL" id="JBHSHB010000007">
    <property type="protein sequence ID" value="MFC4689394.1"/>
    <property type="molecule type" value="Genomic_DNA"/>
</dbReference>
<accession>A0ABV9L5M9</accession>
<protein>
    <submittedName>
        <fullName evidence="2">HupE/UreJ family protein</fullName>
    </submittedName>
</protein>
<dbReference type="RefSeq" id="WP_380031922.1">
    <property type="nucleotide sequence ID" value="NZ_JBHSHB010000007.1"/>
</dbReference>
<gene>
    <name evidence="2" type="ORF">ACFO5T_03020</name>
</gene>
<dbReference type="Pfam" id="PF13795">
    <property type="entry name" value="HupE_UreJ_2"/>
    <property type="match status" value="1"/>
</dbReference>
<dbReference type="Proteomes" id="UP001595878">
    <property type="component" value="Unassembled WGS sequence"/>
</dbReference>
<sequence length="197" mass="22194">MDSFLFYFKEGLFHVLDWKAYDHILFLIVLTVPYLISNWKKLFTLVTIFTIGHTLTLAMSAYGIIRVNSSLVEVLIPVTILITALYNIFTAGKKNRNLKLGIHLFAALFFGLIHGLGFSTYFKMMTASSDSKLLPLLEYTLGIESAQIIIVLVVLIVSFIGQSIFRFSLRDWVMVISSIVIGVTIPVFQNALSSINF</sequence>
<feature type="transmembrane region" description="Helical" evidence="1">
    <location>
        <begin position="43"/>
        <end position="65"/>
    </location>
</feature>